<protein>
    <submittedName>
        <fullName evidence="1">Uncharacterized protein</fullName>
    </submittedName>
</protein>
<comment type="caution">
    <text evidence="1">The sequence shown here is derived from an EMBL/GenBank/DDBJ whole genome shotgun (WGS) entry which is preliminary data.</text>
</comment>
<evidence type="ECO:0000313" key="1">
    <source>
        <dbReference type="EMBL" id="RON19455.1"/>
    </source>
</evidence>
<dbReference type="Proteomes" id="UP000284002">
    <property type="component" value="Unassembled WGS sequence"/>
</dbReference>
<dbReference type="AlphaFoldDB" id="A0A423I1Y8"/>
<dbReference type="RefSeq" id="WP_123356442.1">
    <property type="nucleotide sequence ID" value="NZ_MOBM01000004.1"/>
</dbReference>
<proteinExistence type="predicted"/>
<sequence length="92" mass="10495">MTYDVNIDQYCLQCEVTSLLDVPPDPWATTSDWDAYGYRELEFRVVSGQVYDDSGMASDAGRNACAALAEQYAEFIEEELWRQIEAERQDVA</sequence>
<organism evidence="1 2">
    <name type="scientific">Pseudomonas frederiksbergensis</name>
    <dbReference type="NCBI Taxonomy" id="104087"/>
    <lineage>
        <taxon>Bacteria</taxon>
        <taxon>Pseudomonadati</taxon>
        <taxon>Pseudomonadota</taxon>
        <taxon>Gammaproteobacteria</taxon>
        <taxon>Pseudomonadales</taxon>
        <taxon>Pseudomonadaceae</taxon>
        <taxon>Pseudomonas</taxon>
    </lineage>
</organism>
<reference evidence="1 2" key="1">
    <citation type="submission" date="2016-10" db="EMBL/GenBank/DDBJ databases">
        <title>Comparative genome analysis of multiple Pseudomonas spp. focuses on biocontrol and plant growth promoting traits.</title>
        <authorList>
            <person name="Tao X.-Y."/>
            <person name="Taylor C.G."/>
        </authorList>
    </citation>
    <scope>NUCLEOTIDE SEQUENCE [LARGE SCALE GENOMIC DNA]</scope>
    <source>
        <strain evidence="1 2">36C6</strain>
    </source>
</reference>
<accession>A0A423I1Y8</accession>
<evidence type="ECO:0000313" key="2">
    <source>
        <dbReference type="Proteomes" id="UP000284002"/>
    </source>
</evidence>
<dbReference type="EMBL" id="MOBM01000004">
    <property type="protein sequence ID" value="RON19455.1"/>
    <property type="molecule type" value="Genomic_DNA"/>
</dbReference>
<name>A0A423I1Y8_9PSED</name>
<gene>
    <name evidence="1" type="ORF">BK662_02450</name>
</gene>